<dbReference type="InterPro" id="IPR020556">
    <property type="entry name" value="Amidase_CS"/>
</dbReference>
<dbReference type="InterPro" id="IPR000120">
    <property type="entry name" value="Amidase"/>
</dbReference>
<keyword evidence="6" id="KW-1185">Reference proteome</keyword>
<comment type="similarity">
    <text evidence="2">Belongs to the amidase family.</text>
</comment>
<evidence type="ECO:0000259" key="4">
    <source>
        <dbReference type="Pfam" id="PF01425"/>
    </source>
</evidence>
<evidence type="ECO:0000256" key="1">
    <source>
        <dbReference type="ARBA" id="ARBA00003871"/>
    </source>
</evidence>
<dbReference type="InterPro" id="IPR036928">
    <property type="entry name" value="AS_sf"/>
</dbReference>
<dbReference type="InterPro" id="IPR023631">
    <property type="entry name" value="Amidase_dom"/>
</dbReference>
<dbReference type="GO" id="GO:0016787">
    <property type="term" value="F:hydrolase activity"/>
    <property type="evidence" value="ECO:0007669"/>
    <property type="project" value="UniProtKB-KW"/>
</dbReference>
<protein>
    <recommendedName>
        <fullName evidence="3">Indoleacetamide hydrolase</fullName>
    </recommendedName>
</protein>
<dbReference type="SUPFAM" id="SSF75304">
    <property type="entry name" value="Amidase signature (AS) enzymes"/>
    <property type="match status" value="1"/>
</dbReference>
<keyword evidence="5" id="KW-0378">Hydrolase</keyword>
<evidence type="ECO:0000256" key="2">
    <source>
        <dbReference type="ARBA" id="ARBA00009199"/>
    </source>
</evidence>
<comment type="function">
    <text evidence="1">Hydrolyzes indole-3-acetamide (IAM) into indole-3-acetic acid (IAA).</text>
</comment>
<proteinExistence type="inferred from homology"/>
<dbReference type="Pfam" id="PF01425">
    <property type="entry name" value="Amidase"/>
    <property type="match status" value="1"/>
</dbReference>
<feature type="domain" description="Amidase" evidence="4">
    <location>
        <begin position="30"/>
        <end position="455"/>
    </location>
</feature>
<dbReference type="PANTHER" id="PTHR11895">
    <property type="entry name" value="TRANSAMIDASE"/>
    <property type="match status" value="1"/>
</dbReference>
<dbReference type="AlphaFoldDB" id="A0A916X9X1"/>
<reference evidence="5" key="1">
    <citation type="journal article" date="2014" name="Int. J. Syst. Evol. Microbiol.">
        <title>Complete genome sequence of Corynebacterium casei LMG S-19264T (=DSM 44701T), isolated from a smear-ripened cheese.</title>
        <authorList>
            <consortium name="US DOE Joint Genome Institute (JGI-PGF)"/>
            <person name="Walter F."/>
            <person name="Albersmeier A."/>
            <person name="Kalinowski J."/>
            <person name="Ruckert C."/>
        </authorList>
    </citation>
    <scope>NUCLEOTIDE SEQUENCE</scope>
    <source>
        <strain evidence="5">CGMCC 1.12919</strain>
    </source>
</reference>
<dbReference type="PANTHER" id="PTHR11895:SF7">
    <property type="entry name" value="GLUTAMYL-TRNA(GLN) AMIDOTRANSFERASE SUBUNIT A, MITOCHONDRIAL"/>
    <property type="match status" value="1"/>
</dbReference>
<evidence type="ECO:0000256" key="3">
    <source>
        <dbReference type="ARBA" id="ARBA00021874"/>
    </source>
</evidence>
<organism evidence="5 6">
    <name type="scientific">Chelatococcus reniformis</name>
    <dbReference type="NCBI Taxonomy" id="1494448"/>
    <lineage>
        <taxon>Bacteria</taxon>
        <taxon>Pseudomonadati</taxon>
        <taxon>Pseudomonadota</taxon>
        <taxon>Alphaproteobacteria</taxon>
        <taxon>Hyphomicrobiales</taxon>
        <taxon>Chelatococcaceae</taxon>
        <taxon>Chelatococcus</taxon>
    </lineage>
</organism>
<accession>A0A916X9X1</accession>
<gene>
    <name evidence="5" type="ORF">GCM10010994_13230</name>
</gene>
<reference evidence="5" key="2">
    <citation type="submission" date="2020-09" db="EMBL/GenBank/DDBJ databases">
        <authorList>
            <person name="Sun Q."/>
            <person name="Zhou Y."/>
        </authorList>
    </citation>
    <scope>NUCLEOTIDE SEQUENCE</scope>
    <source>
        <strain evidence="5">CGMCC 1.12919</strain>
    </source>
</reference>
<dbReference type="PROSITE" id="PS00571">
    <property type="entry name" value="AMIDASES"/>
    <property type="match status" value="1"/>
</dbReference>
<dbReference type="Gene3D" id="3.90.1300.10">
    <property type="entry name" value="Amidase signature (AS) domain"/>
    <property type="match status" value="1"/>
</dbReference>
<sequence length="474" mass="49358">MSGLTFDEYVSHDAVGLASLVAKGEVKPTELIEAAIARAEAVNPTINAVVERLYEPARAAAQDKATGPLAGVPYAIKDLGHPIAGVRVTGGSRAFRDYVAPVDSETCTRARAAGLIPFCTSTTPEFGITVTTESALFGPTRNPWNPTYSAGGSSGGAAALVAAGVLPAAHATDGGGSIRIPASCCGLFGLKVSRGRTPVGVGRTEGWNGLGVSHAVTRSVRDSAAILDATHGAPFGARSVAPPPKGTYVAAAARDPRPLRIALQLEPFGGTEVHPECLAAVRDAAKLCQDLGHRVEEARPDLPDALGDHLLNVIATHTAMSLDLRAKELGRPLADDEVEPITALTAAKGRTLTGLDIVAADNAFMRTAIAMAEFLSTYDVILSTTLGAPPVRLGMLSLDRPPAEYGTLIRQYSPFTATYNITGQPAMSVPLAMSSEGTPIGIHFAGRLGEEELLLSLAGQLERARPWFARRAPI</sequence>
<comment type="caution">
    <text evidence="5">The sequence shown here is derived from an EMBL/GenBank/DDBJ whole genome shotgun (WGS) entry which is preliminary data.</text>
</comment>
<name>A0A916X9X1_9HYPH</name>
<dbReference type="Proteomes" id="UP000637002">
    <property type="component" value="Unassembled WGS sequence"/>
</dbReference>
<evidence type="ECO:0000313" key="6">
    <source>
        <dbReference type="Proteomes" id="UP000637002"/>
    </source>
</evidence>
<evidence type="ECO:0000313" key="5">
    <source>
        <dbReference type="EMBL" id="GGC55682.1"/>
    </source>
</evidence>
<dbReference type="EMBL" id="BMGG01000002">
    <property type="protein sequence ID" value="GGC55682.1"/>
    <property type="molecule type" value="Genomic_DNA"/>
</dbReference>
<dbReference type="RefSeq" id="WP_210324461.1">
    <property type="nucleotide sequence ID" value="NZ_BMGG01000002.1"/>
</dbReference>